<dbReference type="InterPro" id="IPR037455">
    <property type="entry name" value="LucA/IucC-like"/>
</dbReference>
<feature type="compositionally biased region" description="Low complexity" evidence="3">
    <location>
        <begin position="32"/>
        <end position="45"/>
    </location>
</feature>
<evidence type="ECO:0000313" key="6">
    <source>
        <dbReference type="EMBL" id="WTU76459.1"/>
    </source>
</evidence>
<evidence type="ECO:0000256" key="2">
    <source>
        <dbReference type="ARBA" id="ARBA00007832"/>
    </source>
</evidence>
<dbReference type="Pfam" id="PF04183">
    <property type="entry name" value="IucA_IucC"/>
    <property type="match status" value="1"/>
</dbReference>
<sequence length="655" mass="69469">MAGAGRSSGPAADPTPHPPTAAGAPQPPAADPTPHTTTGAPAAATVPRQKDGTPRPRAGWTAPLAVGPTGPADLLDDPDPAVAADAAAVENLLRCWVREAGLSRPDGPTGTLLRIPLPASGTALLVAVRYWSPAGWHRFGPARFHLAPATAPDLDAVTLAALIAREGAGGAGAAGGGRGGNDLVGRVADSVRRTAEFIADRRERPTAPAPIGEERFLTAEQSLLLGHPLQPDPKSREGLSETEARRYSPELHGSFPLHWFAVEPSALATESAWTERGRPVSAAQLLGRLAPGLPMPDGTTPLPLHPWQARDLLQRPAVAALRDAGLLHDLGPHGSPWYPTSSVRTVHRPGAPAMLKLSLGLRITNSRRENLRKELHRGVEVHRLLRTGLAEQWQAAHPGFDIVRDPAWVAVDAPDGTPVPGLDALLRHNPFRSGDDALCVAALTAPRPWPGRTTMSSRLAEIVTGLAAATGHTRTAVSAEWFLRYLDHVVLPVLAFDALAGIALEAHQQNTLVLLDPAGWPIGGRFRDNQGYYFRASRRAELEHRLPGIGSASDTFVSDDVTDERFAYYLGINNVLGLIGAFGSQRLVDERVLLAAFRGFLGKAAGLGPLPTRLLDSPTLRCKANLLTRLGGLDELVGPVDTQSVYVTITNPLHD</sequence>
<reference evidence="6" key="1">
    <citation type="submission" date="2022-10" db="EMBL/GenBank/DDBJ databases">
        <title>The complete genomes of actinobacterial strains from the NBC collection.</title>
        <authorList>
            <person name="Joergensen T.S."/>
            <person name="Alvarez Arevalo M."/>
            <person name="Sterndorff E.B."/>
            <person name="Faurdal D."/>
            <person name="Vuksanovic O."/>
            <person name="Mourched A.-S."/>
            <person name="Charusanti P."/>
            <person name="Shaw S."/>
            <person name="Blin K."/>
            <person name="Weber T."/>
        </authorList>
    </citation>
    <scope>NUCLEOTIDE SEQUENCE</scope>
    <source>
        <strain evidence="6">NBC_00049</strain>
    </source>
</reference>
<dbReference type="PANTHER" id="PTHR34384:SF5">
    <property type="entry name" value="L-2,3-DIAMINOPROPANOATE--CITRATE LIGASE"/>
    <property type="match status" value="1"/>
</dbReference>
<feature type="compositionally biased region" description="Pro residues" evidence="3">
    <location>
        <begin position="13"/>
        <end position="31"/>
    </location>
</feature>
<comment type="pathway">
    <text evidence="1">Siderophore biosynthesis.</text>
</comment>
<feature type="domain" description="Aerobactin siderophore biosynthesis IucA/IucC-like C-terminal" evidence="5">
    <location>
        <begin position="480"/>
        <end position="636"/>
    </location>
</feature>
<feature type="domain" description="Aerobactin siderophore biosynthesis IucA/IucC N-terminal" evidence="4">
    <location>
        <begin position="216"/>
        <end position="445"/>
    </location>
</feature>
<evidence type="ECO:0000256" key="1">
    <source>
        <dbReference type="ARBA" id="ARBA00004924"/>
    </source>
</evidence>
<dbReference type="Gene3D" id="1.10.510.40">
    <property type="match status" value="1"/>
</dbReference>
<gene>
    <name evidence="6" type="ORF">OG327_25785</name>
</gene>
<protein>
    <submittedName>
        <fullName evidence="6">Iron transporter</fullName>
    </submittedName>
</protein>
<name>A0AAU2JUE4_9ACTN</name>
<dbReference type="EMBL" id="CP108264">
    <property type="protein sequence ID" value="WTU76459.1"/>
    <property type="molecule type" value="Genomic_DNA"/>
</dbReference>
<dbReference type="AlphaFoldDB" id="A0AAU2JUE4"/>
<accession>A0AAU2JUE4</accession>
<dbReference type="GO" id="GO:0019290">
    <property type="term" value="P:siderophore biosynthetic process"/>
    <property type="evidence" value="ECO:0007669"/>
    <property type="project" value="InterPro"/>
</dbReference>
<feature type="region of interest" description="Disordered" evidence="3">
    <location>
        <begin position="1"/>
        <end position="79"/>
    </location>
</feature>
<dbReference type="GO" id="GO:0016881">
    <property type="term" value="F:acid-amino acid ligase activity"/>
    <property type="evidence" value="ECO:0007669"/>
    <property type="project" value="UniProtKB-ARBA"/>
</dbReference>
<comment type="similarity">
    <text evidence="2">Belongs to the IucA/IucC family.</text>
</comment>
<dbReference type="InterPro" id="IPR022770">
    <property type="entry name" value="IucA/IucC-like_C"/>
</dbReference>
<proteinExistence type="inferred from homology"/>
<dbReference type="Pfam" id="PF06276">
    <property type="entry name" value="FhuF"/>
    <property type="match status" value="1"/>
</dbReference>
<evidence type="ECO:0000259" key="5">
    <source>
        <dbReference type="Pfam" id="PF06276"/>
    </source>
</evidence>
<dbReference type="PANTHER" id="PTHR34384">
    <property type="entry name" value="L-2,3-DIAMINOPROPANOATE--CITRATE LIGASE"/>
    <property type="match status" value="1"/>
</dbReference>
<evidence type="ECO:0000259" key="4">
    <source>
        <dbReference type="Pfam" id="PF04183"/>
    </source>
</evidence>
<evidence type="ECO:0000256" key="3">
    <source>
        <dbReference type="SAM" id="MobiDB-lite"/>
    </source>
</evidence>
<organism evidence="6">
    <name type="scientific">Streptomyces sp. NBC_00049</name>
    <dbReference type="NCBI Taxonomy" id="2903617"/>
    <lineage>
        <taxon>Bacteria</taxon>
        <taxon>Bacillati</taxon>
        <taxon>Actinomycetota</taxon>
        <taxon>Actinomycetes</taxon>
        <taxon>Kitasatosporales</taxon>
        <taxon>Streptomycetaceae</taxon>
        <taxon>Streptomyces</taxon>
    </lineage>
</organism>
<dbReference type="InterPro" id="IPR007310">
    <property type="entry name" value="Aerobactin_biosyn_IucA/IucC_N"/>
</dbReference>